<dbReference type="Pfam" id="PF03816">
    <property type="entry name" value="LytR_cpsA_psr"/>
    <property type="match status" value="1"/>
</dbReference>
<evidence type="ECO:0000256" key="4">
    <source>
        <dbReference type="SAM" id="Phobius"/>
    </source>
</evidence>
<evidence type="ECO:0000256" key="1">
    <source>
        <dbReference type="ARBA" id="ARBA00006068"/>
    </source>
</evidence>
<feature type="region of interest" description="Disordered" evidence="3">
    <location>
        <begin position="1"/>
        <end position="23"/>
    </location>
</feature>
<accession>A0ABW4CYD3</accession>
<evidence type="ECO:0000259" key="5">
    <source>
        <dbReference type="Pfam" id="PF03816"/>
    </source>
</evidence>
<dbReference type="PANTHER" id="PTHR33392">
    <property type="entry name" value="POLYISOPRENYL-TEICHOIC ACID--PEPTIDOGLYCAN TEICHOIC ACID TRANSFERASE TAGU"/>
    <property type="match status" value="1"/>
</dbReference>
<dbReference type="EMBL" id="JBHTOK010000072">
    <property type="protein sequence ID" value="MFD1441636.1"/>
    <property type="molecule type" value="Genomic_DNA"/>
</dbReference>
<dbReference type="NCBIfam" id="TIGR00350">
    <property type="entry name" value="lytR_cpsA_psr"/>
    <property type="match status" value="1"/>
</dbReference>
<keyword evidence="4" id="KW-1133">Transmembrane helix</keyword>
<name>A0ABW4CYD3_9LACO</name>
<reference evidence="7" key="1">
    <citation type="journal article" date="2019" name="Int. J. Syst. Evol. Microbiol.">
        <title>The Global Catalogue of Microorganisms (GCM) 10K type strain sequencing project: providing services to taxonomists for standard genome sequencing and annotation.</title>
        <authorList>
            <consortium name="The Broad Institute Genomics Platform"/>
            <consortium name="The Broad Institute Genome Sequencing Center for Infectious Disease"/>
            <person name="Wu L."/>
            <person name="Ma J."/>
        </authorList>
    </citation>
    <scope>NUCLEOTIDE SEQUENCE [LARGE SCALE GENOMIC DNA]</scope>
    <source>
        <strain evidence="7">CCM 8912</strain>
    </source>
</reference>
<sequence length="368" mass="40703">MDKNKDQVIQQQPVHRHHHHHHRHHRRFHIWRWVAGVVAALVIVAAGGAYYVYHTLHSTANHTYIPLNNQNQSGSALNKNKPISILLMGTDTGAFGRTEKNGRSDTMILATLNPAKKTTTMVSIPRDTMAKMIGDDGTNIQKINAAYSIGGADMAVNSTTALLGVPVNYYAVINMGGLEKIINALGGVTVTPTLSFTNTGYTFTKGKATEMDGKQALAYIRMRYNDPKGDYGRQDRERQVITGIIKAAPSLKTLTKFQELMSQVQSNFRTNLQFDDMVALYSKYRDAGKHVKQDHLQGVGAYLNGSSYQIGSTKELQRVSDLINRSLDLPTATLNNEETKQNALNPQFDWNAGNSAVKYTVQGADQVN</sequence>
<comment type="similarity">
    <text evidence="1">Belongs to the LytR/CpsA/Psr (LCP) family.</text>
</comment>
<organism evidence="6 7">
    <name type="scientific">Lacticaseibacillus hegangensis</name>
    <dbReference type="NCBI Taxonomy" id="2486010"/>
    <lineage>
        <taxon>Bacteria</taxon>
        <taxon>Bacillati</taxon>
        <taxon>Bacillota</taxon>
        <taxon>Bacilli</taxon>
        <taxon>Lactobacillales</taxon>
        <taxon>Lactobacillaceae</taxon>
        <taxon>Lacticaseibacillus</taxon>
    </lineage>
</organism>
<keyword evidence="4" id="KW-0472">Membrane</keyword>
<feature type="domain" description="Cell envelope-related transcriptional attenuator" evidence="5">
    <location>
        <begin position="103"/>
        <end position="247"/>
    </location>
</feature>
<evidence type="ECO:0000313" key="7">
    <source>
        <dbReference type="Proteomes" id="UP001597212"/>
    </source>
</evidence>
<evidence type="ECO:0000313" key="6">
    <source>
        <dbReference type="EMBL" id="MFD1441636.1"/>
    </source>
</evidence>
<evidence type="ECO:0000256" key="2">
    <source>
        <dbReference type="PROSITE-ProRule" id="PRU00117"/>
    </source>
</evidence>
<dbReference type="Gene3D" id="3.40.630.190">
    <property type="entry name" value="LCP protein"/>
    <property type="match status" value="1"/>
</dbReference>
<proteinExistence type="inferred from homology"/>
<protein>
    <submittedName>
        <fullName evidence="6">LCP family protein</fullName>
    </submittedName>
</protein>
<feature type="transmembrane region" description="Helical" evidence="4">
    <location>
        <begin position="30"/>
        <end position="53"/>
    </location>
</feature>
<dbReference type="Proteomes" id="UP001597212">
    <property type="component" value="Unassembled WGS sequence"/>
</dbReference>
<keyword evidence="2" id="KW-0694">RNA-binding</keyword>
<keyword evidence="4" id="KW-0812">Transmembrane</keyword>
<feature type="compositionally biased region" description="Basic residues" evidence="3">
    <location>
        <begin position="14"/>
        <end position="23"/>
    </location>
</feature>
<comment type="caution">
    <text evidence="6">The sequence shown here is derived from an EMBL/GenBank/DDBJ whole genome shotgun (WGS) entry which is preliminary data.</text>
</comment>
<dbReference type="InterPro" id="IPR050922">
    <property type="entry name" value="LytR/CpsA/Psr_CW_biosynth"/>
</dbReference>
<dbReference type="PANTHER" id="PTHR33392:SF6">
    <property type="entry name" value="POLYISOPRENYL-TEICHOIC ACID--PEPTIDOGLYCAN TEICHOIC ACID TRANSFERASE TAGU"/>
    <property type="match status" value="1"/>
</dbReference>
<keyword evidence="7" id="KW-1185">Reference proteome</keyword>
<gene>
    <name evidence="6" type="ORF">ACFQ5K_09650</name>
</gene>
<dbReference type="RefSeq" id="WP_125756405.1">
    <property type="nucleotide sequence ID" value="NZ_JBHTOK010000072.1"/>
</dbReference>
<dbReference type="PROSITE" id="PS50084">
    <property type="entry name" value="KH_TYPE_1"/>
    <property type="match status" value="1"/>
</dbReference>
<dbReference type="InterPro" id="IPR004474">
    <property type="entry name" value="LytR_CpsA_psr"/>
</dbReference>
<evidence type="ECO:0000256" key="3">
    <source>
        <dbReference type="SAM" id="MobiDB-lite"/>
    </source>
</evidence>